<evidence type="ECO:0000256" key="10">
    <source>
        <dbReference type="ARBA" id="ARBA00023294"/>
    </source>
</evidence>
<evidence type="ECO:0000256" key="7">
    <source>
        <dbReference type="ARBA" id="ARBA00022833"/>
    </source>
</evidence>
<evidence type="ECO:0000256" key="1">
    <source>
        <dbReference type="ARBA" id="ARBA00004141"/>
    </source>
</evidence>
<dbReference type="FunFam" id="3.30.60.90:FF:000010">
    <property type="entry name" value="auxin transport protein BIG"/>
    <property type="match status" value="1"/>
</dbReference>
<dbReference type="InterPro" id="IPR032675">
    <property type="entry name" value="LRR_dom_sf"/>
</dbReference>
<evidence type="ECO:0000313" key="15">
    <source>
        <dbReference type="Proteomes" id="UP001058974"/>
    </source>
</evidence>
<comment type="similarity">
    <text evidence="2">Belongs to the UBR4 family.</text>
</comment>
<dbReference type="Pfam" id="PF00569">
    <property type="entry name" value="ZZ"/>
    <property type="match status" value="1"/>
</dbReference>
<evidence type="ECO:0000256" key="8">
    <source>
        <dbReference type="ARBA" id="ARBA00022989"/>
    </source>
</evidence>
<comment type="caution">
    <text evidence="14">The sequence shown here is derived from an EMBL/GenBank/DDBJ whole genome shotgun (WGS) entry which is preliminary data.</text>
</comment>
<dbReference type="GO" id="GO:0009734">
    <property type="term" value="P:auxin-activated signaling pathway"/>
    <property type="evidence" value="ECO:0007669"/>
    <property type="project" value="UniProtKB-KW"/>
</dbReference>
<feature type="domain" description="ZZ-type" evidence="13">
    <location>
        <begin position="453"/>
        <end position="512"/>
    </location>
</feature>
<dbReference type="SUPFAM" id="SSF57850">
    <property type="entry name" value="RING/U-box"/>
    <property type="match status" value="1"/>
</dbReference>
<dbReference type="CDD" id="cd02249">
    <property type="entry name" value="ZZ"/>
    <property type="match status" value="1"/>
</dbReference>
<dbReference type="GO" id="GO:0005829">
    <property type="term" value="C:cytosol"/>
    <property type="evidence" value="ECO:0007669"/>
    <property type="project" value="TreeGrafter"/>
</dbReference>
<evidence type="ECO:0000256" key="5">
    <source>
        <dbReference type="ARBA" id="ARBA00022723"/>
    </source>
</evidence>
<dbReference type="Pfam" id="PF04734">
    <property type="entry name" value="Ceramidase_alk"/>
    <property type="match status" value="1"/>
</dbReference>
<proteinExistence type="inferred from homology"/>
<dbReference type="InterPro" id="IPR000433">
    <property type="entry name" value="Znf_ZZ"/>
</dbReference>
<evidence type="ECO:0000313" key="14">
    <source>
        <dbReference type="EMBL" id="KAI5395830.1"/>
    </source>
</evidence>
<dbReference type="SUPFAM" id="SSF52058">
    <property type="entry name" value="L domain-like"/>
    <property type="match status" value="1"/>
</dbReference>
<evidence type="ECO:0000256" key="3">
    <source>
        <dbReference type="ARBA" id="ARBA00022473"/>
    </source>
</evidence>
<evidence type="ECO:0000256" key="11">
    <source>
        <dbReference type="ARBA" id="ARBA00070858"/>
    </source>
</evidence>
<dbReference type="EMBL" id="JAMSHJ010000006">
    <property type="protein sequence ID" value="KAI5395830.1"/>
    <property type="molecule type" value="Genomic_DNA"/>
</dbReference>
<keyword evidence="7" id="KW-0862">Zinc</keyword>
<evidence type="ECO:0000259" key="13">
    <source>
        <dbReference type="PROSITE" id="PS50135"/>
    </source>
</evidence>
<name>A0A9D4W7L7_PEA</name>
<keyword evidence="15" id="KW-1185">Reference proteome</keyword>
<protein>
    <recommendedName>
        <fullName evidence="11">Auxin transport protein BIG</fullName>
    </recommendedName>
</protein>
<accession>A0A9D4W7L7</accession>
<dbReference type="Gene3D" id="3.30.60.90">
    <property type="match status" value="1"/>
</dbReference>
<keyword evidence="8" id="KW-1133">Transmembrane helix</keyword>
<dbReference type="InterPro" id="IPR031329">
    <property type="entry name" value="NEUT/ALK_ceramidase_N"/>
</dbReference>
<gene>
    <name evidence="14" type="ORF">KIW84_062133</name>
</gene>
<keyword evidence="6 12" id="KW-0863">Zinc-finger</keyword>
<dbReference type="InterPro" id="IPR045189">
    <property type="entry name" value="UBR4-like"/>
</dbReference>
<dbReference type="GO" id="GO:0016020">
    <property type="term" value="C:membrane"/>
    <property type="evidence" value="ECO:0007669"/>
    <property type="project" value="UniProtKB-SubCell"/>
</dbReference>
<dbReference type="SMART" id="SM00291">
    <property type="entry name" value="ZnF_ZZ"/>
    <property type="match status" value="1"/>
</dbReference>
<keyword evidence="4" id="KW-0812">Transmembrane</keyword>
<dbReference type="PROSITE" id="PS50135">
    <property type="entry name" value="ZF_ZZ_2"/>
    <property type="match status" value="1"/>
</dbReference>
<evidence type="ECO:0000256" key="4">
    <source>
        <dbReference type="ARBA" id="ARBA00022692"/>
    </source>
</evidence>
<keyword evidence="5" id="KW-0479">Metal-binding</keyword>
<evidence type="ECO:0000256" key="6">
    <source>
        <dbReference type="ARBA" id="ARBA00022771"/>
    </source>
</evidence>
<dbReference type="GO" id="GO:0008270">
    <property type="term" value="F:zinc ion binding"/>
    <property type="evidence" value="ECO:0007669"/>
    <property type="project" value="UniProtKB-KW"/>
</dbReference>
<evidence type="ECO:0000256" key="9">
    <source>
        <dbReference type="ARBA" id="ARBA00023136"/>
    </source>
</evidence>
<comment type="subcellular location">
    <subcellularLocation>
        <location evidence="1">Membrane</location>
        <topology evidence="1">Multi-pass membrane protein</topology>
    </subcellularLocation>
</comment>
<dbReference type="AlphaFoldDB" id="A0A9D4W7L7"/>
<dbReference type="GO" id="GO:0009506">
    <property type="term" value="C:plasmodesma"/>
    <property type="evidence" value="ECO:0007669"/>
    <property type="project" value="TreeGrafter"/>
</dbReference>
<dbReference type="InterPro" id="IPR043145">
    <property type="entry name" value="Znf_ZZ_sf"/>
</dbReference>
<keyword evidence="3" id="KW-0217">Developmental protein</keyword>
<dbReference type="Proteomes" id="UP001058974">
    <property type="component" value="Chromosome 6"/>
</dbReference>
<keyword evidence="10" id="KW-0927">Auxin signaling pathway</keyword>
<sequence length="534" mass="58246">MSTTAAGNSAAASAKTGRGILPIGGEVEAGVDVESKPNNKIPGFLPLSELPSMVLDLDNNNFSGKIPSSLWNSSTLTEFSTANNHLEGSLLWRLGVLPQSFHAQRNDESTANHCCCLKNAVVTPAYDQQAKLAVFFEATPKILYATDDNRTGLAEAQAILVAGLQEADTLSSITESVDDEWGPVRSLNWFATHGTSMIRTNSLVSGDNKGAAARFMEDWFERKVYVRKVSPGFEDDSLPRRISNIIPSLNHHELLELAALFQSPLGRPKAESESFVIVNASQELSYSETVPNSQVHPLDDGFPCSWTYIHASNTGQALNHAILSKEHHQFSNSPVVLKASLRIAAYLPFIVSQAVGLIYCYAECLALHGKDSGVHSVAPVVELLKKLLFSSGEAVQTASSLAIPSRLLQVHFPKQTLLAADDGVESVVPVPGSADTGARNNQVMVEEDTIASSVQYCCDVCSTVPIFRRRWHCIIYPDFDLWEACFEVLDTDRLPPPHSRDHPMTAVPIEVYSMRDGNEFHLTPDDISSTFKIP</sequence>
<reference evidence="14 15" key="1">
    <citation type="journal article" date="2022" name="Nat. Genet.">
        <title>Improved pea reference genome and pan-genome highlight genomic features and evolutionary characteristics.</title>
        <authorList>
            <person name="Yang T."/>
            <person name="Liu R."/>
            <person name="Luo Y."/>
            <person name="Hu S."/>
            <person name="Wang D."/>
            <person name="Wang C."/>
            <person name="Pandey M.K."/>
            <person name="Ge S."/>
            <person name="Xu Q."/>
            <person name="Li N."/>
            <person name="Li G."/>
            <person name="Huang Y."/>
            <person name="Saxena R.K."/>
            <person name="Ji Y."/>
            <person name="Li M."/>
            <person name="Yan X."/>
            <person name="He Y."/>
            <person name="Liu Y."/>
            <person name="Wang X."/>
            <person name="Xiang C."/>
            <person name="Varshney R.K."/>
            <person name="Ding H."/>
            <person name="Gao S."/>
            <person name="Zong X."/>
        </authorList>
    </citation>
    <scope>NUCLEOTIDE SEQUENCE [LARGE SCALE GENOMIC DNA]</scope>
    <source>
        <strain evidence="14 15">cv. Zhongwan 6</strain>
    </source>
</reference>
<dbReference type="PANTHER" id="PTHR21725">
    <property type="entry name" value="E3 UBIQUITIN-PROTEIN LIGASE UBR4"/>
    <property type="match status" value="1"/>
</dbReference>
<keyword evidence="9" id="KW-0472">Membrane</keyword>
<dbReference type="Gramene" id="Psat06G0213300-T1">
    <property type="protein sequence ID" value="KAI5395830.1"/>
    <property type="gene ID" value="KIW84_062133"/>
</dbReference>
<evidence type="ECO:0000256" key="12">
    <source>
        <dbReference type="PROSITE-ProRule" id="PRU00228"/>
    </source>
</evidence>
<dbReference type="Gene3D" id="3.80.10.10">
    <property type="entry name" value="Ribonuclease Inhibitor"/>
    <property type="match status" value="1"/>
</dbReference>
<dbReference type="GO" id="GO:0009926">
    <property type="term" value="P:auxin polar transport"/>
    <property type="evidence" value="ECO:0007669"/>
    <property type="project" value="TreeGrafter"/>
</dbReference>
<dbReference type="PANTHER" id="PTHR21725:SF1">
    <property type="entry name" value="E3 UBIQUITIN-PROTEIN LIGASE UBR4"/>
    <property type="match status" value="1"/>
</dbReference>
<organism evidence="14 15">
    <name type="scientific">Pisum sativum</name>
    <name type="common">Garden pea</name>
    <name type="synonym">Lathyrus oleraceus</name>
    <dbReference type="NCBI Taxonomy" id="3888"/>
    <lineage>
        <taxon>Eukaryota</taxon>
        <taxon>Viridiplantae</taxon>
        <taxon>Streptophyta</taxon>
        <taxon>Embryophyta</taxon>
        <taxon>Tracheophyta</taxon>
        <taxon>Spermatophyta</taxon>
        <taxon>Magnoliopsida</taxon>
        <taxon>eudicotyledons</taxon>
        <taxon>Gunneridae</taxon>
        <taxon>Pentapetalae</taxon>
        <taxon>rosids</taxon>
        <taxon>fabids</taxon>
        <taxon>Fabales</taxon>
        <taxon>Fabaceae</taxon>
        <taxon>Papilionoideae</taxon>
        <taxon>50 kb inversion clade</taxon>
        <taxon>NPAAA clade</taxon>
        <taxon>Hologalegina</taxon>
        <taxon>IRL clade</taxon>
        <taxon>Fabeae</taxon>
        <taxon>Lathyrus</taxon>
    </lineage>
</organism>
<evidence type="ECO:0000256" key="2">
    <source>
        <dbReference type="ARBA" id="ARBA00009970"/>
    </source>
</evidence>